<dbReference type="EMBL" id="RSCD01000018">
    <property type="protein sequence ID" value="RSH87002.1"/>
    <property type="molecule type" value="Genomic_DNA"/>
</dbReference>
<name>A0A427Y7F2_9TREE</name>
<dbReference type="Pfam" id="PF00175">
    <property type="entry name" value="NAD_binding_1"/>
    <property type="match status" value="1"/>
</dbReference>
<keyword evidence="5" id="KW-0472">Membrane</keyword>
<accession>A0A427Y7F2</accession>
<organism evidence="11 12">
    <name type="scientific">Saitozyma podzolica</name>
    <dbReference type="NCBI Taxonomy" id="1890683"/>
    <lineage>
        <taxon>Eukaryota</taxon>
        <taxon>Fungi</taxon>
        <taxon>Dikarya</taxon>
        <taxon>Basidiomycota</taxon>
        <taxon>Agaricomycotina</taxon>
        <taxon>Tremellomycetes</taxon>
        <taxon>Tremellales</taxon>
        <taxon>Trimorphomycetaceae</taxon>
        <taxon>Saitozyma</taxon>
    </lineage>
</organism>
<evidence type="ECO:0000256" key="4">
    <source>
        <dbReference type="ARBA" id="ARBA00022630"/>
    </source>
</evidence>
<dbReference type="GO" id="GO:0004128">
    <property type="term" value="F:cytochrome-b5 reductase activity, acting on NAD(P)H"/>
    <property type="evidence" value="ECO:0007669"/>
    <property type="project" value="TreeGrafter"/>
</dbReference>
<dbReference type="InterPro" id="IPR001433">
    <property type="entry name" value="OxRdtase_FAD/NAD-bd"/>
</dbReference>
<dbReference type="CDD" id="cd06183">
    <property type="entry name" value="cyt_b5_reduct_like"/>
    <property type="match status" value="1"/>
</dbReference>
<keyword evidence="8" id="KW-0520">NAD</keyword>
<protein>
    <submittedName>
        <fullName evidence="11">NADH-cytochrome b5 reductase</fullName>
    </submittedName>
</protein>
<evidence type="ECO:0000313" key="11">
    <source>
        <dbReference type="EMBL" id="RSH87002.1"/>
    </source>
</evidence>
<feature type="binding site" evidence="9">
    <location>
        <position position="161"/>
    </location>
    <ligand>
        <name>FAD</name>
        <dbReference type="ChEBI" id="CHEBI:57692"/>
    </ligand>
</feature>
<gene>
    <name evidence="11" type="primary">MCR1</name>
    <name evidence="11" type="ORF">EHS25_003490</name>
</gene>
<sequence>MSLLRAPAMSRAAAVSGRSRGYASAAGGSGSNLPMILAVAGVAGLGGYVYLQRNPSIKADTSASVESLKEKAEAKVQGIQGELKASDEGPGVLGALIKCWTPFLLTKVEDYNHNTKLYTFDFGDPEKTRGGQVANALLVKTPEGEYEVKDDKGKPVISGITPMYQMITHSLDIPDDKTKWTLVFSNVTDKDILLRKEWDQLAKAHPDRLEVKYVLDKAPWGETGFVTANMIQKVFPKKDDKVMAFVCGPPGQVKALAGPKDGPRQGELQGALKELGYTAEEVFKF</sequence>
<dbReference type="GO" id="GO:0005741">
    <property type="term" value="C:mitochondrial outer membrane"/>
    <property type="evidence" value="ECO:0007669"/>
    <property type="project" value="UniProtKB-SubCell"/>
</dbReference>
<comment type="subcellular location">
    <subcellularLocation>
        <location evidence="2">Mitochondrion outer membrane</location>
        <topology evidence="2">Single-pass membrane protein</topology>
    </subcellularLocation>
</comment>
<dbReference type="SUPFAM" id="SSF52343">
    <property type="entry name" value="Ferredoxin reductase-like, C-terminal NADP-linked domain"/>
    <property type="match status" value="1"/>
</dbReference>
<dbReference type="Proteomes" id="UP000279259">
    <property type="component" value="Unassembled WGS sequence"/>
</dbReference>
<keyword evidence="4 9" id="KW-0285">Flavoprotein</keyword>
<dbReference type="OrthoDB" id="432685at2759"/>
<evidence type="ECO:0000256" key="5">
    <source>
        <dbReference type="ARBA" id="ARBA00022787"/>
    </source>
</evidence>
<reference evidence="11 12" key="1">
    <citation type="submission" date="2018-11" db="EMBL/GenBank/DDBJ databases">
        <title>Genome sequence of Saitozyma podzolica DSM 27192.</title>
        <authorList>
            <person name="Aliyu H."/>
            <person name="Gorte O."/>
            <person name="Ochsenreither K."/>
        </authorList>
    </citation>
    <scope>NUCLEOTIDE SEQUENCE [LARGE SCALE GENOMIC DNA]</scope>
    <source>
        <strain evidence="11 12">DSM 27192</strain>
    </source>
</reference>
<dbReference type="PANTHER" id="PTHR19370:SF171">
    <property type="entry name" value="NADH-CYTOCHROME B5 REDUCTASE 2"/>
    <property type="match status" value="1"/>
</dbReference>
<evidence type="ECO:0000256" key="1">
    <source>
        <dbReference type="ARBA" id="ARBA00001974"/>
    </source>
</evidence>
<dbReference type="Gene3D" id="3.40.50.80">
    <property type="entry name" value="Nucleotide-binding domain of ferredoxin-NADP reductase (FNR) module"/>
    <property type="match status" value="1"/>
</dbReference>
<proteinExistence type="inferred from homology"/>
<feature type="domain" description="Oxidoreductase FAD/NAD(P)-binding" evidence="10">
    <location>
        <begin position="158"/>
        <end position="254"/>
    </location>
</feature>
<evidence type="ECO:0000256" key="2">
    <source>
        <dbReference type="ARBA" id="ARBA00004572"/>
    </source>
</evidence>
<dbReference type="PANTHER" id="PTHR19370">
    <property type="entry name" value="NADH-CYTOCHROME B5 REDUCTASE"/>
    <property type="match status" value="1"/>
</dbReference>
<dbReference type="FunFam" id="3.40.50.80:FF:000009">
    <property type="entry name" value="NADH-cytochrome b5 reductase"/>
    <property type="match status" value="1"/>
</dbReference>
<dbReference type="STRING" id="1890683.A0A427Y7F2"/>
<comment type="caution">
    <text evidence="11">The sequence shown here is derived from an EMBL/GenBank/DDBJ whole genome shotgun (WGS) entry which is preliminary data.</text>
</comment>
<evidence type="ECO:0000256" key="8">
    <source>
        <dbReference type="ARBA" id="ARBA00023027"/>
    </source>
</evidence>
<dbReference type="InterPro" id="IPR039261">
    <property type="entry name" value="FNR_nucleotide-bd"/>
</dbReference>
<comment type="cofactor">
    <cofactor evidence="1 9">
        <name>FAD</name>
        <dbReference type="ChEBI" id="CHEBI:57692"/>
    </cofactor>
</comment>
<evidence type="ECO:0000313" key="12">
    <source>
        <dbReference type="Proteomes" id="UP000279259"/>
    </source>
</evidence>
<keyword evidence="6 9" id="KW-0274">FAD</keyword>
<evidence type="ECO:0000256" key="6">
    <source>
        <dbReference type="ARBA" id="ARBA00022827"/>
    </source>
</evidence>
<evidence type="ECO:0000256" key="9">
    <source>
        <dbReference type="PIRSR" id="PIRSR601834-1"/>
    </source>
</evidence>
<dbReference type="AlphaFoldDB" id="A0A427Y7F2"/>
<keyword evidence="12" id="KW-1185">Reference proteome</keyword>
<evidence type="ECO:0000256" key="3">
    <source>
        <dbReference type="ARBA" id="ARBA00006105"/>
    </source>
</evidence>
<dbReference type="InterPro" id="IPR001834">
    <property type="entry name" value="CBR-like"/>
</dbReference>
<keyword evidence="5" id="KW-1000">Mitochondrion outer membrane</keyword>
<evidence type="ECO:0000259" key="10">
    <source>
        <dbReference type="Pfam" id="PF00175"/>
    </source>
</evidence>
<comment type="similarity">
    <text evidence="3">Belongs to the flavoprotein pyridine nucleotide cytochrome reductase family.</text>
</comment>
<evidence type="ECO:0000256" key="7">
    <source>
        <dbReference type="ARBA" id="ARBA00023002"/>
    </source>
</evidence>
<keyword evidence="7" id="KW-0560">Oxidoreductase</keyword>
<keyword evidence="5" id="KW-0496">Mitochondrion</keyword>